<feature type="transmembrane region" description="Helical" evidence="1">
    <location>
        <begin position="74"/>
        <end position="107"/>
    </location>
</feature>
<dbReference type="AlphaFoldDB" id="A0A0M2ZKX4"/>
<feature type="transmembrane region" description="Helical" evidence="1">
    <location>
        <begin position="164"/>
        <end position="185"/>
    </location>
</feature>
<keyword evidence="1" id="KW-1133">Transmembrane helix</keyword>
<feature type="transmembrane region" description="Helical" evidence="1">
    <location>
        <begin position="132"/>
        <end position="152"/>
    </location>
</feature>
<comment type="caution">
    <text evidence="2">The sequence shown here is derived from an EMBL/GenBank/DDBJ whole genome shotgun (WGS) entry which is preliminary data.</text>
</comment>
<gene>
    <name evidence="2" type="ORF">BST23_19430</name>
</gene>
<dbReference type="EMBL" id="MVHP01000025">
    <property type="protein sequence ID" value="ORA62885.1"/>
    <property type="molecule type" value="Genomic_DNA"/>
</dbReference>
<protein>
    <submittedName>
        <fullName evidence="2">Uncharacterized protein</fullName>
    </submittedName>
</protein>
<dbReference type="OrthoDB" id="4369732at2"/>
<sequence>MTEPETGRGRWLSHVRSALRLEIDAVRHRELDLNPADLTRFTFPLLLRLVGVLAFGAVPLLVVRSGVEADDALVPLLGSVALTAVGTAVVTWLIATAVSGLVLVVFYRTSPAKASRLVVRTLVTSFERVSDVTARLATLALLAGVIALAIGLPARRDTGPAHSILDDLLAAQLGMLLAALGFAFLAETTRCAADVVDKQSLLLAWPWSLAIAWSSWLIATTIGPFETTRLLETLLNDWLPATVDGTPRAEVIADLLPASANWWAALAPLPLIAVIWTLEAHRHNAFAHLRGVVHASRAGEGPLRDAR</sequence>
<feature type="transmembrane region" description="Helical" evidence="1">
    <location>
        <begin position="205"/>
        <end position="225"/>
    </location>
</feature>
<name>A0A0M2ZKX4_9MYCO</name>
<dbReference type="RefSeq" id="WP_046751816.1">
    <property type="nucleotide sequence ID" value="NZ_JBCGVB010000003.1"/>
</dbReference>
<proteinExistence type="predicted"/>
<dbReference type="STRING" id="81858.BST23_19430"/>
<evidence type="ECO:0000313" key="2">
    <source>
        <dbReference type="EMBL" id="ORA62885.1"/>
    </source>
</evidence>
<evidence type="ECO:0000256" key="1">
    <source>
        <dbReference type="SAM" id="Phobius"/>
    </source>
</evidence>
<accession>A0A1A0R0H0</accession>
<keyword evidence="1" id="KW-0812">Transmembrane</keyword>
<feature type="transmembrane region" description="Helical" evidence="1">
    <location>
        <begin position="41"/>
        <end position="62"/>
    </location>
</feature>
<evidence type="ECO:0000313" key="3">
    <source>
        <dbReference type="Proteomes" id="UP000192772"/>
    </source>
</evidence>
<dbReference type="Proteomes" id="UP000192772">
    <property type="component" value="Unassembled WGS sequence"/>
</dbReference>
<keyword evidence="1" id="KW-0472">Membrane</keyword>
<reference evidence="2 3" key="1">
    <citation type="submission" date="2017-02" db="EMBL/GenBank/DDBJ databases">
        <title>The new phylogeny of genus Mycobacterium.</title>
        <authorList>
            <person name="Tortoli E."/>
            <person name="Trovato A."/>
            <person name="Cirillo D.M."/>
        </authorList>
    </citation>
    <scope>NUCLEOTIDE SEQUENCE [LARGE SCALE GENOMIC DNA]</scope>
    <source>
        <strain evidence="2 3">FI-09383</strain>
    </source>
</reference>
<organism evidence="2 3">
    <name type="scientific">Mycolicibacterium elephantis</name>
    <dbReference type="NCBI Taxonomy" id="81858"/>
    <lineage>
        <taxon>Bacteria</taxon>
        <taxon>Bacillati</taxon>
        <taxon>Actinomycetota</taxon>
        <taxon>Actinomycetes</taxon>
        <taxon>Mycobacteriales</taxon>
        <taxon>Mycobacteriaceae</taxon>
        <taxon>Mycolicibacterium</taxon>
    </lineage>
</organism>
<accession>A0A0M2ZKX4</accession>